<dbReference type="InterPro" id="IPR036554">
    <property type="entry name" value="GHMP_kinase_C_sf"/>
</dbReference>
<dbReference type="InterPro" id="IPR014721">
    <property type="entry name" value="Ribsml_uS5_D2-typ_fold_subgr"/>
</dbReference>
<dbReference type="HAMAP" id="MF_00061">
    <property type="entry name" value="IspE"/>
    <property type="match status" value="1"/>
</dbReference>
<comment type="similarity">
    <text evidence="1 10">Belongs to the GHMP kinase family. IspE subfamily.</text>
</comment>
<dbReference type="SUPFAM" id="SSF55060">
    <property type="entry name" value="GHMP Kinase, C-terminal domain"/>
    <property type="match status" value="1"/>
</dbReference>
<comment type="caution">
    <text evidence="13">The sequence shown here is derived from an EMBL/GenBank/DDBJ whole genome shotgun (WGS) entry which is preliminary data.</text>
</comment>
<keyword evidence="6 10" id="KW-0418">Kinase</keyword>
<keyword evidence="8 10" id="KW-0414">Isoprene biosynthesis</keyword>
<comment type="pathway">
    <text evidence="10">Isoprenoid biosynthesis; isopentenyl diphosphate biosynthesis via DXP pathway; isopentenyl diphosphate from 1-deoxy-D-xylulose 5-phosphate: step 3/6.</text>
</comment>
<keyword evidence="14" id="KW-1185">Reference proteome</keyword>
<keyword evidence="5 10" id="KW-0547">Nucleotide-binding</keyword>
<dbReference type="Proteomes" id="UP001560685">
    <property type="component" value="Unassembled WGS sequence"/>
</dbReference>
<dbReference type="SUPFAM" id="SSF54211">
    <property type="entry name" value="Ribosomal protein S5 domain 2-like"/>
    <property type="match status" value="1"/>
</dbReference>
<evidence type="ECO:0000256" key="1">
    <source>
        <dbReference type="ARBA" id="ARBA00009684"/>
    </source>
</evidence>
<dbReference type="EMBL" id="JBEHZE010000001">
    <property type="protein sequence ID" value="MEX6633123.1"/>
    <property type="molecule type" value="Genomic_DNA"/>
</dbReference>
<sequence>MIVENAPAKINLYLHIGPVRSDGLHDLASLFAFTEKGDVIRVENSRSLSLKISGPFSHLLKDLPPENNLVLRAARALAAHTGTEHGAKITLGKNLPIAAGIGGGSADAAATLRALVKLWHLDISDASLASIAFTLGADIPACLARAPVNVSGAGEVLTKGPMLPPLWACLVNPRVEMPTGPIFQAFDRAHKNPPAADLIPLATTNYNLLHSGLKSARNDLEPFAQKHAPVIGNVVDMLAGMPGALISRMSGSGATCFALFSSKMSAERASQRAHSFGWWALASRLHVR</sequence>
<feature type="active site" evidence="10">
    <location>
        <position position="138"/>
    </location>
</feature>
<dbReference type="Pfam" id="PF08544">
    <property type="entry name" value="GHMP_kinases_C"/>
    <property type="match status" value="1"/>
</dbReference>
<feature type="active site" evidence="10">
    <location>
        <position position="9"/>
    </location>
</feature>
<dbReference type="Gene3D" id="3.30.230.10">
    <property type="match status" value="1"/>
</dbReference>
<evidence type="ECO:0000256" key="7">
    <source>
        <dbReference type="ARBA" id="ARBA00022840"/>
    </source>
</evidence>
<gene>
    <name evidence="10" type="primary">ispE</name>
    <name evidence="13" type="ORF">ABFZ84_06125</name>
</gene>
<comment type="function">
    <text evidence="10">Catalyzes the phosphorylation of the position 2 hydroxy group of 4-diphosphocytidyl-2C-methyl-D-erythritol.</text>
</comment>
<comment type="catalytic activity">
    <reaction evidence="10">
        <text>4-CDP-2-C-methyl-D-erythritol + ATP = 4-CDP-2-C-methyl-D-erythritol 2-phosphate + ADP + H(+)</text>
        <dbReference type="Rhea" id="RHEA:18437"/>
        <dbReference type="ChEBI" id="CHEBI:15378"/>
        <dbReference type="ChEBI" id="CHEBI:30616"/>
        <dbReference type="ChEBI" id="CHEBI:57823"/>
        <dbReference type="ChEBI" id="CHEBI:57919"/>
        <dbReference type="ChEBI" id="CHEBI:456216"/>
        <dbReference type="EC" id="2.7.1.148"/>
    </reaction>
</comment>
<reference evidence="13 14" key="1">
    <citation type="submission" date="2024-05" db="EMBL/GenBank/DDBJ databases">
        <title>Three bacterial strains, DH-69, EH-24, and ECK-19 isolated from coastal sediments.</title>
        <authorList>
            <person name="Ye Y.-Q."/>
            <person name="Du Z.-J."/>
        </authorList>
    </citation>
    <scope>NUCLEOTIDE SEQUENCE [LARGE SCALE GENOMIC DNA]</scope>
    <source>
        <strain evidence="13 14">ECK-19</strain>
    </source>
</reference>
<evidence type="ECO:0000259" key="12">
    <source>
        <dbReference type="Pfam" id="PF08544"/>
    </source>
</evidence>
<evidence type="ECO:0000256" key="5">
    <source>
        <dbReference type="ARBA" id="ARBA00022741"/>
    </source>
</evidence>
<evidence type="ECO:0000313" key="13">
    <source>
        <dbReference type="EMBL" id="MEX6633123.1"/>
    </source>
</evidence>
<feature type="domain" description="GHMP kinase C-terminal" evidence="12">
    <location>
        <begin position="209"/>
        <end position="274"/>
    </location>
</feature>
<keyword evidence="7 10" id="KW-0067">ATP-binding</keyword>
<dbReference type="PANTHER" id="PTHR43527:SF2">
    <property type="entry name" value="4-DIPHOSPHOCYTIDYL-2-C-METHYL-D-ERYTHRITOL KINASE, CHLOROPLASTIC"/>
    <property type="match status" value="1"/>
</dbReference>
<dbReference type="InterPro" id="IPR006204">
    <property type="entry name" value="GHMP_kinase_N_dom"/>
</dbReference>
<evidence type="ECO:0000313" key="14">
    <source>
        <dbReference type="Proteomes" id="UP001560685"/>
    </source>
</evidence>
<feature type="domain" description="GHMP kinase N-terminal" evidence="11">
    <location>
        <begin position="68"/>
        <end position="143"/>
    </location>
</feature>
<dbReference type="InterPro" id="IPR004424">
    <property type="entry name" value="IspE"/>
</dbReference>
<dbReference type="NCBIfam" id="TIGR00154">
    <property type="entry name" value="ispE"/>
    <property type="match status" value="1"/>
</dbReference>
<dbReference type="GO" id="GO:0050515">
    <property type="term" value="F:4-(cytidine 5'-diphospho)-2-C-methyl-D-erythritol kinase activity"/>
    <property type="evidence" value="ECO:0007669"/>
    <property type="project" value="UniProtKB-EC"/>
</dbReference>
<dbReference type="InterPro" id="IPR013750">
    <property type="entry name" value="GHMP_kinase_C_dom"/>
</dbReference>
<protein>
    <recommendedName>
        <fullName evidence="3 10">4-diphosphocytidyl-2-C-methyl-D-erythritol kinase</fullName>
        <shortName evidence="10">CMK</shortName>
        <ecNumber evidence="2 10">2.7.1.148</ecNumber>
    </recommendedName>
    <alternativeName>
        <fullName evidence="9 10">4-(cytidine-5'-diphospho)-2-C-methyl-D-erythritol kinase</fullName>
    </alternativeName>
</protein>
<evidence type="ECO:0000256" key="8">
    <source>
        <dbReference type="ARBA" id="ARBA00023229"/>
    </source>
</evidence>
<dbReference type="PIRSF" id="PIRSF010376">
    <property type="entry name" value="IspE"/>
    <property type="match status" value="1"/>
</dbReference>
<dbReference type="Pfam" id="PF00288">
    <property type="entry name" value="GHMP_kinases_N"/>
    <property type="match status" value="1"/>
</dbReference>
<evidence type="ECO:0000256" key="3">
    <source>
        <dbReference type="ARBA" id="ARBA00017473"/>
    </source>
</evidence>
<evidence type="ECO:0000256" key="2">
    <source>
        <dbReference type="ARBA" id="ARBA00012052"/>
    </source>
</evidence>
<dbReference type="EC" id="2.7.1.148" evidence="2 10"/>
<evidence type="ECO:0000259" key="11">
    <source>
        <dbReference type="Pfam" id="PF00288"/>
    </source>
</evidence>
<name>A0ABV3Z3K7_9PROT</name>
<proteinExistence type="inferred from homology"/>
<dbReference type="PANTHER" id="PTHR43527">
    <property type="entry name" value="4-DIPHOSPHOCYTIDYL-2-C-METHYL-D-ERYTHRITOL KINASE, CHLOROPLASTIC"/>
    <property type="match status" value="1"/>
</dbReference>
<dbReference type="InterPro" id="IPR020568">
    <property type="entry name" value="Ribosomal_Su5_D2-typ_SF"/>
</dbReference>
<evidence type="ECO:0000256" key="6">
    <source>
        <dbReference type="ARBA" id="ARBA00022777"/>
    </source>
</evidence>
<evidence type="ECO:0000256" key="9">
    <source>
        <dbReference type="ARBA" id="ARBA00032554"/>
    </source>
</evidence>
<evidence type="ECO:0000256" key="4">
    <source>
        <dbReference type="ARBA" id="ARBA00022679"/>
    </source>
</evidence>
<accession>A0ABV3Z3K7</accession>
<dbReference type="Gene3D" id="3.30.70.890">
    <property type="entry name" value="GHMP kinase, C-terminal domain"/>
    <property type="match status" value="1"/>
</dbReference>
<dbReference type="RefSeq" id="WP_369313067.1">
    <property type="nucleotide sequence ID" value="NZ_JBEHZE010000001.1"/>
</dbReference>
<keyword evidence="4 10" id="KW-0808">Transferase</keyword>
<evidence type="ECO:0000256" key="10">
    <source>
        <dbReference type="HAMAP-Rule" id="MF_00061"/>
    </source>
</evidence>
<dbReference type="NCBIfam" id="NF011202">
    <property type="entry name" value="PRK14608.1"/>
    <property type="match status" value="1"/>
</dbReference>
<organism evidence="13 14">
    <name type="scientific">Hyphococcus lacteus</name>
    <dbReference type="NCBI Taxonomy" id="3143536"/>
    <lineage>
        <taxon>Bacteria</taxon>
        <taxon>Pseudomonadati</taxon>
        <taxon>Pseudomonadota</taxon>
        <taxon>Alphaproteobacteria</taxon>
        <taxon>Parvularculales</taxon>
        <taxon>Parvularculaceae</taxon>
        <taxon>Hyphococcus</taxon>
    </lineage>
</organism>
<feature type="binding site" evidence="10">
    <location>
        <begin position="96"/>
        <end position="106"/>
    </location>
    <ligand>
        <name>ATP</name>
        <dbReference type="ChEBI" id="CHEBI:30616"/>
    </ligand>
</feature>